<dbReference type="PRINTS" id="PR00394">
    <property type="entry name" value="RHSPROTEIN"/>
</dbReference>
<sequence>TFTFNLRMPGQYYDRNTNLFYNYHRDYDPQTGRYMQSDPIGLVGGINTYGYVGGNPLSGTDPEGLYDSRGIDATIGRLLKPAVVVRGISMAGTIGVGVALMCVTANSGGQCADDPRHERRECDTGDCKEEWREAERVCRDLIYEQMQQRAGRKKKRSVTGVTGAYTDVAECSRGLVSERCGGNKVEK</sequence>
<organism evidence="1 2">
    <name type="scientific">Massilia atriviolacea</name>
    <dbReference type="NCBI Taxonomy" id="2495579"/>
    <lineage>
        <taxon>Bacteria</taxon>
        <taxon>Pseudomonadati</taxon>
        <taxon>Pseudomonadota</taxon>
        <taxon>Betaproteobacteria</taxon>
        <taxon>Burkholderiales</taxon>
        <taxon>Oxalobacteraceae</taxon>
        <taxon>Telluria group</taxon>
        <taxon>Massilia</taxon>
    </lineage>
</organism>
<proteinExistence type="predicted"/>
<evidence type="ECO:0000313" key="2">
    <source>
        <dbReference type="Proteomes" id="UP000278085"/>
    </source>
</evidence>
<dbReference type="AlphaFoldDB" id="A0A430HC32"/>
<protein>
    <submittedName>
        <fullName evidence="1">RHS repeat-associated core domain-containing protein</fullName>
    </submittedName>
</protein>
<gene>
    <name evidence="1" type="ORF">EJB06_31480</name>
</gene>
<feature type="non-terminal residue" evidence="1">
    <location>
        <position position="1"/>
    </location>
</feature>
<dbReference type="RefSeq" id="WP_164558105.1">
    <property type="nucleotide sequence ID" value="NZ_RXLQ01000053.1"/>
</dbReference>
<evidence type="ECO:0000313" key="1">
    <source>
        <dbReference type="EMBL" id="RSZ55059.1"/>
    </source>
</evidence>
<dbReference type="Proteomes" id="UP000278085">
    <property type="component" value="Unassembled WGS sequence"/>
</dbReference>
<comment type="caution">
    <text evidence="1">The sequence shown here is derived from an EMBL/GenBank/DDBJ whole genome shotgun (WGS) entry which is preliminary data.</text>
</comment>
<dbReference type="InterPro" id="IPR022385">
    <property type="entry name" value="Rhs_assc_core"/>
</dbReference>
<name>A0A430HC32_9BURK</name>
<dbReference type="PANTHER" id="PTHR32305">
    <property type="match status" value="1"/>
</dbReference>
<dbReference type="PANTHER" id="PTHR32305:SF15">
    <property type="entry name" value="PROTEIN RHSA-RELATED"/>
    <property type="match status" value="1"/>
</dbReference>
<dbReference type="InterPro" id="IPR050708">
    <property type="entry name" value="T6SS_VgrG/RHS"/>
</dbReference>
<keyword evidence="2" id="KW-1185">Reference proteome</keyword>
<dbReference type="EMBL" id="RXLQ01000053">
    <property type="protein sequence ID" value="RSZ55059.1"/>
    <property type="molecule type" value="Genomic_DNA"/>
</dbReference>
<dbReference type="NCBIfam" id="TIGR03696">
    <property type="entry name" value="Rhs_assc_core"/>
    <property type="match status" value="1"/>
</dbReference>
<accession>A0A430HC32</accession>
<dbReference type="Gene3D" id="2.180.10.10">
    <property type="entry name" value="RHS repeat-associated core"/>
    <property type="match status" value="1"/>
</dbReference>
<reference evidence="1 2" key="1">
    <citation type="submission" date="2018-12" db="EMBL/GenBank/DDBJ databases">
        <authorList>
            <person name="Yang E."/>
        </authorList>
    </citation>
    <scope>NUCLEOTIDE SEQUENCE [LARGE SCALE GENOMIC DNA]</scope>
    <source>
        <strain evidence="1 2">SOD</strain>
    </source>
</reference>